<evidence type="ECO:0000313" key="2">
    <source>
        <dbReference type="EMBL" id="MBX8643770.1"/>
    </source>
</evidence>
<evidence type="ECO:0000313" key="3">
    <source>
        <dbReference type="Proteomes" id="UP000750197"/>
    </source>
</evidence>
<proteinExistence type="predicted"/>
<dbReference type="AlphaFoldDB" id="A0A8J7YNR9"/>
<dbReference type="Proteomes" id="UP000716004">
    <property type="component" value="Unassembled WGS sequence"/>
</dbReference>
<accession>A0A8J7YNR9</accession>
<sequence length="99" mass="11573">MKTAILIAFTLSYEGRSRGEISRFYRELYGYRSHSHFGRYISRKAGFLDGIKNIRYTKGIFMIRKEDQGRVVAYLKSRGATVSKWEVLTGKEEQKQLMP</sequence>
<dbReference type="EMBL" id="JAHEAC010000019">
    <property type="protein sequence ID" value="MBX8643770.1"/>
    <property type="molecule type" value="Genomic_DNA"/>
</dbReference>
<comment type="caution">
    <text evidence="2">The sequence shown here is derived from an EMBL/GenBank/DDBJ whole genome shotgun (WGS) entry which is preliminary data.</text>
</comment>
<dbReference type="EMBL" id="JAGVSJ010000002">
    <property type="protein sequence ID" value="MBX8631259.1"/>
    <property type="molecule type" value="Genomic_DNA"/>
</dbReference>
<dbReference type="Proteomes" id="UP000750197">
    <property type="component" value="Unassembled WGS sequence"/>
</dbReference>
<organism evidence="2 3">
    <name type="scientific">Candidatus Sysuiplasma superficiale</name>
    <dbReference type="NCBI Taxonomy" id="2823368"/>
    <lineage>
        <taxon>Archaea</taxon>
        <taxon>Methanobacteriati</taxon>
        <taxon>Thermoplasmatota</taxon>
        <taxon>Thermoplasmata</taxon>
        <taxon>Candidatus Sysuiplasmatales</taxon>
        <taxon>Candidatus Sysuiplasmataceae</taxon>
        <taxon>Candidatus Sysuiplasma</taxon>
    </lineage>
</organism>
<gene>
    <name evidence="1" type="ORF">J9259_01860</name>
    <name evidence="2" type="ORF">KIY12_03490</name>
</gene>
<reference evidence="2" key="1">
    <citation type="submission" date="2021-05" db="EMBL/GenBank/DDBJ databases">
        <title>Genomic insights into ecological role and evolution of a novel Thermoplasmata order Candidatus Sysuiplasmatales.</title>
        <authorList>
            <person name="Yuan Y."/>
        </authorList>
    </citation>
    <scope>NUCLEOTIDE SEQUENCE</scope>
    <source>
        <strain evidence="2">TUT19-bin139</strain>
        <strain evidence="1">YP2-bin.285</strain>
    </source>
</reference>
<name>A0A8J7YNR9_9ARCH</name>
<evidence type="ECO:0000313" key="1">
    <source>
        <dbReference type="EMBL" id="MBX8631259.1"/>
    </source>
</evidence>
<protein>
    <submittedName>
        <fullName evidence="2">Uncharacterized protein</fullName>
    </submittedName>
</protein>